<evidence type="ECO:0000256" key="3">
    <source>
        <dbReference type="SAM" id="Coils"/>
    </source>
</evidence>
<dbReference type="PROSITE" id="PS50002">
    <property type="entry name" value="SH3"/>
    <property type="match status" value="1"/>
</dbReference>
<evidence type="ECO:0000256" key="2">
    <source>
        <dbReference type="PROSITE-ProRule" id="PRU00192"/>
    </source>
</evidence>
<keyword evidence="3" id="KW-0175">Coiled coil</keyword>
<dbReference type="InterPro" id="IPR036028">
    <property type="entry name" value="SH3-like_dom_sf"/>
</dbReference>
<evidence type="ECO:0000256" key="4">
    <source>
        <dbReference type="SAM" id="MobiDB-lite"/>
    </source>
</evidence>
<evidence type="ECO:0000313" key="6">
    <source>
        <dbReference type="EMBL" id="CAD8866457.1"/>
    </source>
</evidence>
<dbReference type="Gene3D" id="6.10.140.910">
    <property type="match status" value="1"/>
</dbReference>
<keyword evidence="1 2" id="KW-0728">SH3 domain</keyword>
<dbReference type="CDD" id="cd00174">
    <property type="entry name" value="SH3"/>
    <property type="match status" value="1"/>
</dbReference>
<dbReference type="AlphaFoldDB" id="A0A7S1AVJ4"/>
<protein>
    <recommendedName>
        <fullName evidence="5">SH3 domain-containing protein</fullName>
    </recommendedName>
</protein>
<sequence>MLGAVGTPRSLTQSVLHKSSLAGDSAHMKAQVVMDYDPDGEHTDHLLRLAAGDIVYVLEPHESGWWGGHKEGGDVTGWFPACCVKKVHSSGQLSSNDGSVSPDSVADPLDTISLRVETSGKPSYYTCPYNPAASPQPTGALDKLQELHNQLEDELAAERKTNSELRDTMQKERRCCEALQRELDVERSRMMEVDADLERLEAEQALATQLRMELEVEVASLRCLESEKTAAVQSQKQLEWDVAGLQEEKVESVRRQQELEEELTSMRSDLATSRERVAELESQEEQVAELLQQLDVLEKQVAQFAASREQGDVEVSTTAGAFTQTPASSPEFEPRGTVARVPAAYLRQRSSESLEAPAVDGSQKRLSTVPLGLSSATGTQRARSPSSEHRILRPRSVSVRAHSVGTNTLPTRFHPQRVRGHGAYQASQAAPCGQNAFAGPLRSLRPENGVVPPVQTLVTEIEQRSTSCQGQGSATLLPSNVTPPRARPTTSLPHRLLVRAPRREQRSPPPDQESDVTACGDGASPRSLALYSRRTEVRRPGAVSVPLRMLHRNCSPMPGGTPPVALPGTVRHLRQIYGG</sequence>
<feature type="compositionally biased region" description="Polar residues" evidence="4">
    <location>
        <begin position="465"/>
        <end position="492"/>
    </location>
</feature>
<proteinExistence type="predicted"/>
<dbReference type="EMBL" id="HBFQ01057520">
    <property type="protein sequence ID" value="CAD8866457.1"/>
    <property type="molecule type" value="Transcribed_RNA"/>
</dbReference>
<evidence type="ECO:0000256" key="1">
    <source>
        <dbReference type="ARBA" id="ARBA00022443"/>
    </source>
</evidence>
<dbReference type="InterPro" id="IPR001452">
    <property type="entry name" value="SH3_domain"/>
</dbReference>
<dbReference type="Pfam" id="PF14604">
    <property type="entry name" value="SH3_9"/>
    <property type="match status" value="1"/>
</dbReference>
<evidence type="ECO:0000259" key="5">
    <source>
        <dbReference type="PROSITE" id="PS50002"/>
    </source>
</evidence>
<accession>A0A7S1AVJ4</accession>
<dbReference type="SUPFAM" id="SSF50044">
    <property type="entry name" value="SH3-domain"/>
    <property type="match status" value="1"/>
</dbReference>
<name>A0A7S1AVJ4_NOCSC</name>
<dbReference type="SMART" id="SM00326">
    <property type="entry name" value="SH3"/>
    <property type="match status" value="1"/>
</dbReference>
<feature type="coiled-coil region" evidence="3">
    <location>
        <begin position="141"/>
        <end position="217"/>
    </location>
</feature>
<feature type="domain" description="SH3" evidence="5">
    <location>
        <begin position="25"/>
        <end position="89"/>
    </location>
</feature>
<dbReference type="Gene3D" id="2.30.30.40">
    <property type="entry name" value="SH3 Domains"/>
    <property type="match status" value="1"/>
</dbReference>
<feature type="coiled-coil region" evidence="3">
    <location>
        <begin position="242"/>
        <end position="307"/>
    </location>
</feature>
<gene>
    <name evidence="6" type="ORF">NSCI0253_LOCUS40812</name>
</gene>
<reference evidence="6" key="1">
    <citation type="submission" date="2021-01" db="EMBL/GenBank/DDBJ databases">
        <authorList>
            <person name="Corre E."/>
            <person name="Pelletier E."/>
            <person name="Niang G."/>
            <person name="Scheremetjew M."/>
            <person name="Finn R."/>
            <person name="Kale V."/>
            <person name="Holt S."/>
            <person name="Cochrane G."/>
            <person name="Meng A."/>
            <person name="Brown T."/>
            <person name="Cohen L."/>
        </authorList>
    </citation>
    <scope>NUCLEOTIDE SEQUENCE</scope>
</reference>
<feature type="region of interest" description="Disordered" evidence="4">
    <location>
        <begin position="465"/>
        <end position="527"/>
    </location>
</feature>
<organism evidence="6">
    <name type="scientific">Noctiluca scintillans</name>
    <name type="common">Sea sparkle</name>
    <name type="synonym">Red tide dinoflagellate</name>
    <dbReference type="NCBI Taxonomy" id="2966"/>
    <lineage>
        <taxon>Eukaryota</taxon>
        <taxon>Sar</taxon>
        <taxon>Alveolata</taxon>
        <taxon>Dinophyceae</taxon>
        <taxon>Noctilucales</taxon>
        <taxon>Noctilucaceae</taxon>
        <taxon>Noctiluca</taxon>
    </lineage>
</organism>